<evidence type="ECO:0000313" key="1">
    <source>
        <dbReference type="EMBL" id="KAH3682050.1"/>
    </source>
</evidence>
<name>A0A9P8Q2N6_WICPI</name>
<keyword evidence="2" id="KW-1185">Reference proteome</keyword>
<reference evidence="1" key="1">
    <citation type="journal article" date="2021" name="Open Biol.">
        <title>Shared evolutionary footprints suggest mitochondrial oxidative damage underlies multiple complex I losses in fungi.</title>
        <authorList>
            <person name="Schikora-Tamarit M.A."/>
            <person name="Marcet-Houben M."/>
            <person name="Nosek J."/>
            <person name="Gabaldon T."/>
        </authorList>
    </citation>
    <scope>NUCLEOTIDE SEQUENCE</scope>
    <source>
        <strain evidence="1">CBS2887</strain>
    </source>
</reference>
<evidence type="ECO:0000313" key="2">
    <source>
        <dbReference type="Proteomes" id="UP000774326"/>
    </source>
</evidence>
<accession>A0A9P8Q2N6</accession>
<dbReference type="AlphaFoldDB" id="A0A9P8Q2N6"/>
<dbReference type="EMBL" id="JAEUBG010004010">
    <property type="protein sequence ID" value="KAH3682050.1"/>
    <property type="molecule type" value="Genomic_DNA"/>
</dbReference>
<reference evidence="1" key="2">
    <citation type="submission" date="2021-01" db="EMBL/GenBank/DDBJ databases">
        <authorList>
            <person name="Schikora-Tamarit M.A."/>
        </authorList>
    </citation>
    <scope>NUCLEOTIDE SEQUENCE</scope>
    <source>
        <strain evidence="1">CBS2887</strain>
    </source>
</reference>
<proteinExistence type="predicted"/>
<organism evidence="1 2">
    <name type="scientific">Wickerhamomyces pijperi</name>
    <name type="common">Yeast</name>
    <name type="synonym">Pichia pijperi</name>
    <dbReference type="NCBI Taxonomy" id="599730"/>
    <lineage>
        <taxon>Eukaryota</taxon>
        <taxon>Fungi</taxon>
        <taxon>Dikarya</taxon>
        <taxon>Ascomycota</taxon>
        <taxon>Saccharomycotina</taxon>
        <taxon>Saccharomycetes</taxon>
        <taxon>Phaffomycetales</taxon>
        <taxon>Wickerhamomycetaceae</taxon>
        <taxon>Wickerhamomyces</taxon>
    </lineage>
</organism>
<comment type="caution">
    <text evidence="1">The sequence shown here is derived from an EMBL/GenBank/DDBJ whole genome shotgun (WGS) entry which is preliminary data.</text>
</comment>
<sequence>MEPLANWVKPMAFSLTKPEEVLVFLPETFNGSLDKTAVGCLTKKEDCLEVKAQIKSLETLDIVFDIMVSYDLQVKLVLTLLGCALVCRLYQLNFHFFGNIFHQTFPCQSSNSVDICHASRAN</sequence>
<gene>
    <name evidence="1" type="ORF">WICPIJ_006986</name>
</gene>
<protein>
    <submittedName>
        <fullName evidence="1">Uncharacterized protein</fullName>
    </submittedName>
</protein>
<dbReference type="Proteomes" id="UP000774326">
    <property type="component" value="Unassembled WGS sequence"/>
</dbReference>